<dbReference type="AGR" id="WB:WBGene00018864"/>
<dbReference type="OMA" id="VLFEAWK"/>
<evidence type="ECO:0000313" key="2">
    <source>
        <dbReference type="EMBL" id="CCD65449.1"/>
    </source>
</evidence>
<feature type="compositionally biased region" description="Acidic residues" evidence="1">
    <location>
        <begin position="572"/>
        <end position="583"/>
    </location>
</feature>
<gene>
    <name evidence="2" type="ORF">CELE_F55A12.5</name>
    <name evidence="2 4" type="ORF">F55A12.5</name>
</gene>
<dbReference type="PaxDb" id="6239-F55A12.5"/>
<dbReference type="KEGG" id="cel:CELE_F55A12.5"/>
<dbReference type="STRING" id="6239.F55A12.5.1"/>
<dbReference type="FunCoup" id="O01756">
    <property type="interactions" value="1675"/>
</dbReference>
<dbReference type="eggNOG" id="ENOG502TG40">
    <property type="taxonomic scope" value="Eukaryota"/>
</dbReference>
<reference evidence="2 3" key="1">
    <citation type="journal article" date="1998" name="Science">
        <title>Genome sequence of the nematode C. elegans: a platform for investigating biology.</title>
        <authorList>
            <consortium name="The C. elegans sequencing consortium"/>
            <person name="Sulson J.E."/>
            <person name="Waterston R."/>
        </authorList>
    </citation>
    <scope>NUCLEOTIDE SEQUENCE [LARGE SCALE GENOMIC DNA]</scope>
    <source>
        <strain evidence="2 3">Bristol N2</strain>
    </source>
</reference>
<name>O01756_CAEEL</name>
<dbReference type="SMR" id="O01756"/>
<keyword evidence="5" id="KW-1267">Proteomics identification</keyword>
<evidence type="ECO:0000313" key="4">
    <source>
        <dbReference type="WormBase" id="F55A12.5"/>
    </source>
</evidence>
<evidence type="ECO:0000313" key="3">
    <source>
        <dbReference type="Proteomes" id="UP000001940"/>
    </source>
</evidence>
<dbReference type="AlphaFoldDB" id="O01756"/>
<accession>O01756</accession>
<evidence type="ECO:0007829" key="5">
    <source>
        <dbReference type="PeptideAtlas" id="O01756"/>
    </source>
</evidence>
<proteinExistence type="evidence at protein level"/>
<dbReference type="Proteomes" id="UP000001940">
    <property type="component" value="Chromosome I"/>
</dbReference>
<dbReference type="GO" id="GO:0005730">
    <property type="term" value="C:nucleolus"/>
    <property type="evidence" value="ECO:0000318"/>
    <property type="project" value="GO_Central"/>
</dbReference>
<dbReference type="Bgee" id="WBGene00018864">
    <property type="expression patterns" value="Expressed in adult organism and 4 other cell types or tissues"/>
</dbReference>
<keyword evidence="3" id="KW-1185">Reference proteome</keyword>
<dbReference type="OrthoDB" id="5813890at2759"/>
<dbReference type="CTD" id="172181"/>
<dbReference type="HOGENOM" id="CLU_341087_0_0_1"/>
<sequence length="835" mass="94056">MVLNDSFSALFSSPASLKKANDSFNESFGDKNTLSPSTIFRSLQKEHDQISSVLRSHPPTTAQYQNSLNELVSLYERAEDQSTFGLQKLVLSVFLKLAANILSVLGKPNHQPTLYKLSQLLASSIVPDLSPEHEIEEIHMQQWADRVVIECSIHLAKFTNYRIDLAFNIDSIVDDLVLASGRFQFVKSSIFEAARDIVSSEQMDLNAIITPESKFSLSNLGDEQTLRLLLWLYLFQKSMLKSEFLSSLFSNLPSTLNAQEYMKSAECSMLDVKLYIVTLSTVASTTTESGMTMKSAPVVASQLSLTKRQKDCWKAIVDACAGHSRKTVAALSRLRTSQLVEAVRLISDSSEDVQVLFEAWKHCLQPSAAHDDNVHEAIQVVTEKYRTKINSLLCYGPFYSTAPVSSMKQSTVTRRDMKALFPLPFDYEYINTTESEHIGTIINSLEGYSNVEASEEAEEDDEDILCASNDFSFRDEDIFHSFDTAPDNLSSADNSMFFSPLKHNRDSMLPSAVSQLIRDESILNSSHISTKSVILTPTRASYIPGTVQTSELSFERHQNVAISTPSKKESFDSSDEDEEDDEMEAALLKSAQRHEKSILAQKTPEKLAPKVATPMKDAQTETDDAVLSSGESSVVTVKYTPKMDVQKKKVEIPVISSESEEEEYEEEDEYEEYEDDEDEDEYYEEEEENEVEDDDFLTETQLEELMEQIILQTSVMFRDQRMKKFGLEKEMIKFDGATDEEILLQAEQKLAKITETLKTTSNKLQNFCTPSSSSVKTHQPLQAMPSAVSKLEKSVDHDSKKCLGCQSDEVQEAALRRLEQMANDWDAEGNDYLYK</sequence>
<dbReference type="RefSeq" id="NP_491573.2">
    <property type="nucleotide sequence ID" value="NM_059172.5"/>
</dbReference>
<dbReference type="InParanoid" id="O01756"/>
<dbReference type="UCSC" id="F55A12.5">
    <property type="organism name" value="c. elegans"/>
</dbReference>
<protein>
    <submittedName>
        <fullName evidence="2">Telomere_reg-2 domain-containing protein</fullName>
    </submittedName>
</protein>
<feature type="region of interest" description="Disordered" evidence="1">
    <location>
        <begin position="651"/>
        <end position="693"/>
    </location>
</feature>
<dbReference type="EMBL" id="BX284601">
    <property type="protein sequence ID" value="CCD65449.1"/>
    <property type="molecule type" value="Genomic_DNA"/>
</dbReference>
<organism evidence="2 3">
    <name type="scientific">Caenorhabditis elegans</name>
    <dbReference type="NCBI Taxonomy" id="6239"/>
    <lineage>
        <taxon>Eukaryota</taxon>
        <taxon>Metazoa</taxon>
        <taxon>Ecdysozoa</taxon>
        <taxon>Nematoda</taxon>
        <taxon>Chromadorea</taxon>
        <taxon>Rhabditida</taxon>
        <taxon>Rhabditina</taxon>
        <taxon>Rhabditomorpha</taxon>
        <taxon>Rhabditoidea</taxon>
        <taxon>Rhabditidae</taxon>
        <taxon>Peloderinae</taxon>
        <taxon>Caenorhabditis</taxon>
    </lineage>
</organism>
<dbReference type="WormBase" id="F55A12.5">
    <property type="protein sequence ID" value="CE45729"/>
    <property type="gene ID" value="WBGene00018864"/>
</dbReference>
<feature type="compositionally biased region" description="Acidic residues" evidence="1">
    <location>
        <begin position="658"/>
        <end position="693"/>
    </location>
</feature>
<evidence type="ECO:0000256" key="1">
    <source>
        <dbReference type="SAM" id="MobiDB-lite"/>
    </source>
</evidence>
<dbReference type="IntAct" id="O01756">
    <property type="interactions" value="1"/>
</dbReference>
<feature type="region of interest" description="Disordered" evidence="1">
    <location>
        <begin position="560"/>
        <end position="583"/>
    </location>
</feature>
<dbReference type="PeptideAtlas" id="O01756"/>
<dbReference type="GeneID" id="172181"/>